<dbReference type="PANTHER" id="PTHR12905:SF0">
    <property type="entry name" value="CALCINEURIN-LIKE PHOSPHOESTERASE DOMAIN-CONTAINING PROTEIN"/>
    <property type="match status" value="1"/>
</dbReference>
<feature type="compositionally biased region" description="Pro residues" evidence="1">
    <location>
        <begin position="125"/>
        <end position="139"/>
    </location>
</feature>
<evidence type="ECO:0000313" key="4">
    <source>
        <dbReference type="Proteomes" id="UP000284842"/>
    </source>
</evidence>
<evidence type="ECO:0000256" key="1">
    <source>
        <dbReference type="SAM" id="MobiDB-lite"/>
    </source>
</evidence>
<feature type="region of interest" description="Disordered" evidence="1">
    <location>
        <begin position="124"/>
        <end position="161"/>
    </location>
</feature>
<dbReference type="PANTHER" id="PTHR12905">
    <property type="entry name" value="METALLOPHOSPHOESTERASE"/>
    <property type="match status" value="1"/>
</dbReference>
<dbReference type="Proteomes" id="UP000284842">
    <property type="component" value="Unassembled WGS sequence"/>
</dbReference>
<accession>A0A409XC27</accession>
<dbReference type="InterPro" id="IPR004843">
    <property type="entry name" value="Calcineurin-like_PHP"/>
</dbReference>
<feature type="non-terminal residue" evidence="3">
    <location>
        <position position="1"/>
    </location>
</feature>
<dbReference type="InParanoid" id="A0A409XC27"/>
<dbReference type="SUPFAM" id="SSF56300">
    <property type="entry name" value="Metallo-dependent phosphatases"/>
    <property type="match status" value="1"/>
</dbReference>
<dbReference type="Gene3D" id="3.60.21.10">
    <property type="match status" value="1"/>
</dbReference>
<dbReference type="Pfam" id="PF00149">
    <property type="entry name" value="Metallophos"/>
    <property type="match status" value="1"/>
</dbReference>
<feature type="compositionally biased region" description="Polar residues" evidence="1">
    <location>
        <begin position="143"/>
        <end position="153"/>
    </location>
</feature>
<evidence type="ECO:0000259" key="2">
    <source>
        <dbReference type="Pfam" id="PF00149"/>
    </source>
</evidence>
<dbReference type="EMBL" id="NHTK01004076">
    <property type="protein sequence ID" value="PPQ88305.1"/>
    <property type="molecule type" value="Genomic_DNA"/>
</dbReference>
<organism evidence="3 4">
    <name type="scientific">Panaeolus cyanescens</name>
    <dbReference type="NCBI Taxonomy" id="181874"/>
    <lineage>
        <taxon>Eukaryota</taxon>
        <taxon>Fungi</taxon>
        <taxon>Dikarya</taxon>
        <taxon>Basidiomycota</taxon>
        <taxon>Agaricomycotina</taxon>
        <taxon>Agaricomycetes</taxon>
        <taxon>Agaricomycetidae</taxon>
        <taxon>Agaricales</taxon>
        <taxon>Agaricineae</taxon>
        <taxon>Galeropsidaceae</taxon>
        <taxon>Panaeolus</taxon>
    </lineage>
</organism>
<reference evidence="3 4" key="1">
    <citation type="journal article" date="2018" name="Evol. Lett.">
        <title>Horizontal gene cluster transfer increased hallucinogenic mushroom diversity.</title>
        <authorList>
            <person name="Reynolds H.T."/>
            <person name="Vijayakumar V."/>
            <person name="Gluck-Thaler E."/>
            <person name="Korotkin H.B."/>
            <person name="Matheny P.B."/>
            <person name="Slot J.C."/>
        </authorList>
    </citation>
    <scope>NUCLEOTIDE SEQUENCE [LARGE SCALE GENOMIC DNA]</scope>
    <source>
        <strain evidence="3 4">2629</strain>
    </source>
</reference>
<gene>
    <name evidence="3" type="ORF">CVT24_002818</name>
</gene>
<evidence type="ECO:0000313" key="3">
    <source>
        <dbReference type="EMBL" id="PPQ88305.1"/>
    </source>
</evidence>
<protein>
    <recommendedName>
        <fullName evidence="2">Calcineurin-like phosphoesterase domain-containing protein</fullName>
    </recommendedName>
</protein>
<sequence length="207" mass="23269">TFTRFVLISDTHARTFPIPPCDVLLHSGDFTNTGSLKDVERVVEWMEGLRGVGVKIIIAGNHDITLDEEYYEMNWTRYHQGIGKQVRLVLFFLLLPIPPTHPPPPPSLIHIHIHIHIRSLTLLPRTPPKSAPSSPPPAPKQQELYTSKTNPTPFESPVDHTHPMFQASKVAENGRYTEVHGRQSFVRGGLGIPGMERAHTRSSIFDP</sequence>
<keyword evidence="4" id="KW-1185">Reference proteome</keyword>
<dbReference type="GO" id="GO:0016787">
    <property type="term" value="F:hydrolase activity"/>
    <property type="evidence" value="ECO:0007669"/>
    <property type="project" value="InterPro"/>
</dbReference>
<dbReference type="OrthoDB" id="630188at2759"/>
<comment type="caution">
    <text evidence="3">The sequence shown here is derived from an EMBL/GenBank/DDBJ whole genome shotgun (WGS) entry which is preliminary data.</text>
</comment>
<feature type="domain" description="Calcineurin-like phosphoesterase" evidence="2">
    <location>
        <begin position="4"/>
        <end position="79"/>
    </location>
</feature>
<feature type="region of interest" description="Disordered" evidence="1">
    <location>
        <begin position="187"/>
        <end position="207"/>
    </location>
</feature>
<dbReference type="InterPro" id="IPR051693">
    <property type="entry name" value="UPF0046_metallophosphoest"/>
</dbReference>
<proteinExistence type="predicted"/>
<dbReference type="AlphaFoldDB" id="A0A409XC27"/>
<dbReference type="InterPro" id="IPR029052">
    <property type="entry name" value="Metallo-depent_PP-like"/>
</dbReference>
<name>A0A409XC27_9AGAR</name>